<dbReference type="CDD" id="cd02440">
    <property type="entry name" value="AdoMet_MTases"/>
    <property type="match status" value="1"/>
</dbReference>
<sequence>MMDLKERLNNQRIFLPELCYKHLATFGEELLKWNKIHNLTGASSIESVEENIYDSLYPIKFIDDFDSCLDIGSGGGFPAIPLAIAYPHSTFFLTEPRQKRASFLQHIALQLGLENVRVKTLPIQELPISEVNNIALVTSRALMDAKMLITLSRKFMKSDGYFLLYKGTQFRKEMPSMSVEECFVRENRIYYYKHSRDI</sequence>
<dbReference type="Proteomes" id="UP000064525">
    <property type="component" value="Chromosome I"/>
</dbReference>
<dbReference type="HAMAP" id="MF_00074">
    <property type="entry name" value="16SrRNA_methyltr_G"/>
    <property type="match status" value="1"/>
</dbReference>
<keyword evidence="5 6" id="KW-0949">S-adenosyl-L-methionine</keyword>
<evidence type="ECO:0000313" key="7">
    <source>
        <dbReference type="EMBL" id="CUU40577.1"/>
    </source>
</evidence>
<evidence type="ECO:0000256" key="4">
    <source>
        <dbReference type="ARBA" id="ARBA00022679"/>
    </source>
</evidence>
<evidence type="ECO:0000256" key="2">
    <source>
        <dbReference type="ARBA" id="ARBA00022552"/>
    </source>
</evidence>
<dbReference type="InterPro" id="IPR029063">
    <property type="entry name" value="SAM-dependent_MTases_sf"/>
</dbReference>
<keyword evidence="2 6" id="KW-0698">rRNA processing</keyword>
<keyword evidence="4 6" id="KW-0808">Transferase</keyword>
<comment type="function">
    <text evidence="6">Specifically methylates the N7 position of a guanine in 16S rRNA.</text>
</comment>
<dbReference type="PIRSF" id="PIRSF003078">
    <property type="entry name" value="GidB"/>
    <property type="match status" value="1"/>
</dbReference>
<feature type="binding site" evidence="6">
    <location>
        <begin position="123"/>
        <end position="124"/>
    </location>
    <ligand>
        <name>S-adenosyl-L-methionine</name>
        <dbReference type="ChEBI" id="CHEBI:59789"/>
    </ligand>
</feature>
<dbReference type="Gene3D" id="3.40.50.150">
    <property type="entry name" value="Vaccinia Virus protein VP39"/>
    <property type="match status" value="1"/>
</dbReference>
<reference evidence="10" key="3">
    <citation type="submission" date="2015-11" db="EMBL/GenBank/DDBJ databases">
        <authorList>
            <person name="Anvar S.Y."/>
        </authorList>
    </citation>
    <scope>NUCLEOTIDE SEQUENCE [LARGE SCALE GENOMIC DNA]</scope>
</reference>
<feature type="binding site" evidence="6">
    <location>
        <position position="77"/>
    </location>
    <ligand>
        <name>S-adenosyl-L-methionine</name>
        <dbReference type="ChEBI" id="CHEBI:59789"/>
    </ligand>
</feature>
<dbReference type="KEGG" id="hty:BN2458_PEG1694"/>
<comment type="caution">
    <text evidence="6">Lacks conserved residue(s) required for the propagation of feature annotation.</text>
</comment>
<dbReference type="InterPro" id="IPR003682">
    <property type="entry name" value="rRNA_ssu_MeTfrase_G"/>
</dbReference>
<evidence type="ECO:0000256" key="6">
    <source>
        <dbReference type="HAMAP-Rule" id="MF_00074"/>
    </source>
</evidence>
<protein>
    <recommendedName>
        <fullName evidence="6">Ribosomal RNA small subunit methyltransferase G</fullName>
        <ecNumber evidence="6">2.1.1.-</ecNumber>
    </recommendedName>
    <alternativeName>
        <fullName evidence="6">16S rRNA 7-methylguanosine methyltransferase</fullName>
        <shortName evidence="6">16S rRNA m7G methyltransferase</shortName>
    </alternativeName>
</protein>
<dbReference type="RefSeq" id="WP_034328129.1">
    <property type="nucleotide sequence ID" value="NZ_CALCDF010000007.1"/>
</dbReference>
<keyword evidence="3 6" id="KW-0489">Methyltransferase</keyword>
<name>A0A099UFE3_9HELI</name>
<reference evidence="7" key="2">
    <citation type="submission" date="2015-11" db="EMBL/GenBank/DDBJ databases">
        <authorList>
            <person name="Zhang Y."/>
            <person name="Guo Z."/>
        </authorList>
    </citation>
    <scope>NUCLEOTIDE SEQUENCE</scope>
    <source>
        <strain evidence="7">1</strain>
    </source>
</reference>
<dbReference type="EMBL" id="JRPF02000002">
    <property type="protein sequence ID" value="TLD79230.1"/>
    <property type="molecule type" value="Genomic_DNA"/>
</dbReference>
<organism evidence="7 10">
    <name type="scientific">Helicobacter typhlonius</name>
    <dbReference type="NCBI Taxonomy" id="76936"/>
    <lineage>
        <taxon>Bacteria</taxon>
        <taxon>Pseudomonadati</taxon>
        <taxon>Campylobacterota</taxon>
        <taxon>Epsilonproteobacteria</taxon>
        <taxon>Campylobacterales</taxon>
        <taxon>Helicobacteraceae</taxon>
        <taxon>Helicobacter</taxon>
    </lineage>
</organism>
<keyword evidence="1 6" id="KW-0963">Cytoplasm</keyword>
<comment type="subcellular location">
    <subcellularLocation>
        <location evidence="6">Cytoplasm</location>
    </subcellularLocation>
</comment>
<comment type="similarity">
    <text evidence="6">Belongs to the methyltransferase superfamily. RNA methyltransferase RsmG family.</text>
</comment>
<accession>A0A099UFE3</accession>
<dbReference type="NCBIfam" id="TIGR00138">
    <property type="entry name" value="rsmG_gidB"/>
    <property type="match status" value="1"/>
</dbReference>
<dbReference type="Proteomes" id="UP000029925">
    <property type="component" value="Unassembled WGS sequence"/>
</dbReference>
<dbReference type="PATRIC" id="fig|76936.10.peg.1655"/>
<dbReference type="PANTHER" id="PTHR31760:SF0">
    <property type="entry name" value="S-ADENOSYL-L-METHIONINE-DEPENDENT METHYLTRANSFERASES SUPERFAMILY PROTEIN"/>
    <property type="match status" value="1"/>
</dbReference>
<gene>
    <name evidence="6 8" type="primary">rsmG</name>
    <name evidence="7" type="ORF">BN2458_PEG1694</name>
    <name evidence="8" type="ORF">LS75_002745</name>
</gene>
<dbReference type="GO" id="GO:0070043">
    <property type="term" value="F:rRNA (guanine-N7-)-methyltransferase activity"/>
    <property type="evidence" value="ECO:0007669"/>
    <property type="project" value="UniProtKB-UniRule"/>
</dbReference>
<feature type="binding site" evidence="6">
    <location>
        <position position="140"/>
    </location>
    <ligand>
        <name>S-adenosyl-L-methionine</name>
        <dbReference type="ChEBI" id="CHEBI:59789"/>
    </ligand>
</feature>
<evidence type="ECO:0000256" key="5">
    <source>
        <dbReference type="ARBA" id="ARBA00022691"/>
    </source>
</evidence>
<dbReference type="AlphaFoldDB" id="A0A099UFE3"/>
<dbReference type="STRING" id="76936.BN2458_PEG1694"/>
<evidence type="ECO:0000256" key="3">
    <source>
        <dbReference type="ARBA" id="ARBA00022603"/>
    </source>
</evidence>
<evidence type="ECO:0000256" key="1">
    <source>
        <dbReference type="ARBA" id="ARBA00022490"/>
    </source>
</evidence>
<dbReference type="OrthoDB" id="9808773at2"/>
<dbReference type="Pfam" id="PF02527">
    <property type="entry name" value="GidB"/>
    <property type="match status" value="1"/>
</dbReference>
<reference evidence="8 9" key="1">
    <citation type="journal article" date="2014" name="Genome Announc.">
        <title>Draft genome sequences of eight enterohepatic helicobacter species isolated from both laboratory and wild rodents.</title>
        <authorList>
            <person name="Sheh A."/>
            <person name="Shen Z."/>
            <person name="Fox J.G."/>
        </authorList>
    </citation>
    <scope>NUCLEOTIDE SEQUENCE [LARGE SCALE GENOMIC DNA]</scope>
    <source>
        <strain evidence="8 9">MIT 98-6810</strain>
    </source>
</reference>
<dbReference type="EMBL" id="LN907858">
    <property type="protein sequence ID" value="CUU40577.1"/>
    <property type="molecule type" value="Genomic_DNA"/>
</dbReference>
<dbReference type="GO" id="GO:0005829">
    <property type="term" value="C:cytosol"/>
    <property type="evidence" value="ECO:0007669"/>
    <property type="project" value="TreeGrafter"/>
</dbReference>
<evidence type="ECO:0000313" key="9">
    <source>
        <dbReference type="Proteomes" id="UP000029925"/>
    </source>
</evidence>
<dbReference type="PANTHER" id="PTHR31760">
    <property type="entry name" value="S-ADENOSYL-L-METHIONINE-DEPENDENT METHYLTRANSFERASES SUPERFAMILY PROTEIN"/>
    <property type="match status" value="1"/>
</dbReference>
<keyword evidence="9" id="KW-1185">Reference proteome</keyword>
<evidence type="ECO:0000313" key="10">
    <source>
        <dbReference type="Proteomes" id="UP000064525"/>
    </source>
</evidence>
<dbReference type="SUPFAM" id="SSF53335">
    <property type="entry name" value="S-adenosyl-L-methionine-dependent methyltransferases"/>
    <property type="match status" value="1"/>
</dbReference>
<proteinExistence type="inferred from homology"/>
<evidence type="ECO:0000313" key="8">
    <source>
        <dbReference type="EMBL" id="TLD79230.1"/>
    </source>
</evidence>
<dbReference type="EC" id="2.1.1.-" evidence="6"/>
<feature type="binding site" evidence="6">
    <location>
        <position position="72"/>
    </location>
    <ligand>
        <name>S-adenosyl-L-methionine</name>
        <dbReference type="ChEBI" id="CHEBI:59789"/>
    </ligand>
</feature>